<dbReference type="SMART" id="SM00855">
    <property type="entry name" value="PGAM"/>
    <property type="match status" value="1"/>
</dbReference>
<evidence type="ECO:0000313" key="6">
    <source>
        <dbReference type="Proteomes" id="UP001623660"/>
    </source>
</evidence>
<dbReference type="InterPro" id="IPR005952">
    <property type="entry name" value="Phosphogly_mut1"/>
</dbReference>
<organism evidence="5 6">
    <name type="scientific">Candidatus Clostridium eludens</name>
    <dbReference type="NCBI Taxonomy" id="3381663"/>
    <lineage>
        <taxon>Bacteria</taxon>
        <taxon>Bacillati</taxon>
        <taxon>Bacillota</taxon>
        <taxon>Clostridia</taxon>
        <taxon>Eubacteriales</taxon>
        <taxon>Clostridiaceae</taxon>
        <taxon>Clostridium</taxon>
    </lineage>
</organism>
<dbReference type="PIRSF" id="PIRSF000709">
    <property type="entry name" value="6PFK_2-Ptase"/>
    <property type="match status" value="1"/>
</dbReference>
<keyword evidence="3" id="KW-0324">Glycolysis</keyword>
<accession>A0ABW8SS66</accession>
<evidence type="ECO:0000256" key="2">
    <source>
        <dbReference type="ARBA" id="ARBA00012028"/>
    </source>
</evidence>
<comment type="similarity">
    <text evidence="1">Belongs to the phosphoglycerate mutase family. BPG-dependent PGAM subfamily.</text>
</comment>
<dbReference type="CDD" id="cd07067">
    <property type="entry name" value="HP_PGM_like"/>
    <property type="match status" value="1"/>
</dbReference>
<proteinExistence type="inferred from homology"/>
<dbReference type="GO" id="GO:0016787">
    <property type="term" value="F:hydrolase activity"/>
    <property type="evidence" value="ECO:0007669"/>
    <property type="project" value="UniProtKB-KW"/>
</dbReference>
<keyword evidence="6" id="KW-1185">Reference proteome</keyword>
<dbReference type="InterPro" id="IPR013078">
    <property type="entry name" value="His_Pase_superF_clade-1"/>
</dbReference>
<dbReference type="Proteomes" id="UP001623660">
    <property type="component" value="Unassembled WGS sequence"/>
</dbReference>
<dbReference type="EMBL" id="JBJHZX010000128">
    <property type="protein sequence ID" value="MFL0198880.1"/>
    <property type="molecule type" value="Genomic_DNA"/>
</dbReference>
<keyword evidence="5" id="KW-0378">Hydrolase</keyword>
<evidence type="ECO:0000256" key="3">
    <source>
        <dbReference type="ARBA" id="ARBA00023152"/>
    </source>
</evidence>
<name>A0ABW8SS66_9CLOT</name>
<keyword evidence="4" id="KW-0413">Isomerase</keyword>
<evidence type="ECO:0000313" key="5">
    <source>
        <dbReference type="EMBL" id="MFL0198880.1"/>
    </source>
</evidence>
<evidence type="ECO:0000256" key="1">
    <source>
        <dbReference type="ARBA" id="ARBA00006717"/>
    </source>
</evidence>
<comment type="caution">
    <text evidence="5">The sequence shown here is derived from an EMBL/GenBank/DDBJ whole genome shotgun (WGS) entry which is preliminary data.</text>
</comment>
<dbReference type="PANTHER" id="PTHR11931">
    <property type="entry name" value="PHOSPHOGLYCERATE MUTASE"/>
    <property type="match status" value="1"/>
</dbReference>
<dbReference type="EC" id="5.4.2.11" evidence="2"/>
<gene>
    <name evidence="5" type="ORF">ACJDU8_25525</name>
</gene>
<protein>
    <recommendedName>
        <fullName evidence="2">phosphoglycerate mutase (2,3-diphosphoglycerate-dependent)</fullName>
        <ecNumber evidence="2">5.4.2.11</ecNumber>
    </recommendedName>
</protein>
<dbReference type="SUPFAM" id="SSF53254">
    <property type="entry name" value="Phosphoglycerate mutase-like"/>
    <property type="match status" value="1"/>
</dbReference>
<sequence length="200" mass="22388">MELLLIRHGCCENNGCIAGYFDFPLSTKGIYQAKILGEYLRESKVKLIYTSPLIRSVSTAKLIGYEIGVKPISLPELKERSAGIFEGLTISGALKKHPQEWNRTWSNPLVAPLNGESYKDVAKRVLRVLDILKGIDEGKVAVVSHEGFLNIFLNILLGLEPKTFPMFKLDNTSISSVFIDKLGKITINYINKIEHLKMPL</sequence>
<reference evidence="5 6" key="1">
    <citation type="submission" date="2024-11" db="EMBL/GenBank/DDBJ databases">
        <authorList>
            <person name="Heng Y.C."/>
            <person name="Lim A.C.H."/>
            <person name="Lee J.K.Y."/>
            <person name="Kittelmann S."/>
        </authorList>
    </citation>
    <scope>NUCLEOTIDE SEQUENCE [LARGE SCALE GENOMIC DNA]</scope>
    <source>
        <strain evidence="5 6">WILCCON 0269</strain>
    </source>
</reference>
<dbReference type="RefSeq" id="WP_406794992.1">
    <property type="nucleotide sequence ID" value="NZ_JBJHZX010000128.1"/>
</dbReference>
<dbReference type="Pfam" id="PF00300">
    <property type="entry name" value="His_Phos_1"/>
    <property type="match status" value="1"/>
</dbReference>
<evidence type="ECO:0000256" key="4">
    <source>
        <dbReference type="ARBA" id="ARBA00023235"/>
    </source>
</evidence>
<dbReference type="Gene3D" id="3.40.50.1240">
    <property type="entry name" value="Phosphoglycerate mutase-like"/>
    <property type="match status" value="1"/>
</dbReference>
<dbReference type="InterPro" id="IPR029033">
    <property type="entry name" value="His_PPase_superfam"/>
</dbReference>